<dbReference type="InterPro" id="IPR003609">
    <property type="entry name" value="Pan_app"/>
</dbReference>
<reference evidence="4" key="1">
    <citation type="journal article" date="2017" name="bioRxiv">
        <title>Comparative analysis of the genomes of Stylophora pistillata and Acropora digitifera provides evidence for extensive differences between species of corals.</title>
        <authorList>
            <person name="Voolstra C.R."/>
            <person name="Li Y."/>
            <person name="Liew Y.J."/>
            <person name="Baumgarten S."/>
            <person name="Zoccola D."/>
            <person name="Flot J.-F."/>
            <person name="Tambutte S."/>
            <person name="Allemand D."/>
            <person name="Aranda M."/>
        </authorList>
    </citation>
    <scope>NUCLEOTIDE SEQUENCE [LARGE SCALE GENOMIC DNA]</scope>
</reference>
<name>A0A2B4RM65_STYPI</name>
<dbReference type="Proteomes" id="UP000225706">
    <property type="component" value="Unassembled WGS sequence"/>
</dbReference>
<keyword evidence="3" id="KW-0695">RNA-directed DNA polymerase</keyword>
<dbReference type="Pfam" id="PF00024">
    <property type="entry name" value="PAN_1"/>
    <property type="match status" value="1"/>
</dbReference>
<keyword evidence="3" id="KW-0808">Transferase</keyword>
<dbReference type="EMBL" id="LSMT01000397">
    <property type="protein sequence ID" value="PFX18701.1"/>
    <property type="molecule type" value="Genomic_DNA"/>
</dbReference>
<dbReference type="OrthoDB" id="5959512at2759"/>
<dbReference type="Pfam" id="PF00078">
    <property type="entry name" value="RVT_1"/>
    <property type="match status" value="1"/>
</dbReference>
<dbReference type="GO" id="GO:0003964">
    <property type="term" value="F:RNA-directed DNA polymerase activity"/>
    <property type="evidence" value="ECO:0007669"/>
    <property type="project" value="UniProtKB-KW"/>
</dbReference>
<dbReference type="PANTHER" id="PTHR19446">
    <property type="entry name" value="REVERSE TRANSCRIPTASES"/>
    <property type="match status" value="1"/>
</dbReference>
<evidence type="ECO:0000313" key="4">
    <source>
        <dbReference type="Proteomes" id="UP000225706"/>
    </source>
</evidence>
<feature type="domain" description="Apple" evidence="1">
    <location>
        <begin position="6"/>
        <end position="46"/>
    </location>
</feature>
<evidence type="ECO:0000259" key="2">
    <source>
        <dbReference type="Pfam" id="PF00078"/>
    </source>
</evidence>
<protein>
    <submittedName>
        <fullName evidence="3">RNA-directed DNA polymerase from mobile element jockey</fullName>
    </submittedName>
</protein>
<sequence length="431" mass="48435">MSASAPHICDIQCKQEITCQSYNYNRKEEICELNNRTKEARPENFRSASTWFYSGRLNGSAPLGSILQLPALSCQEMKASEGKDAISNKYWLNPTGNGKTQLMYCDLNLGARAGDKFGRATASRDNGPTRAVSETHLSAEDEVEAQIDGYTFIGKCRSSGKGGGAGVYISTSVPFHRRTDLEDEKSFLLRNLVWSNPSGMTLPQVKEKFPFRAVKEEEILTELKKLKRKKATGLDNLPPGLPQDAPGVIAKPLTFIINSSLATGVVPTEWKMAKMIPIIKSGYMAEIDSYRPISILPTMSKILKKTVRKQLMKYLEFNGFLSKHQFGFRCTRSTELAVTLFTDLIWKEAYGGKATGAIFIVLSKSFDTISHSVLLQKLSRYGIQDNELNWFTDYLFLRNQIAQFKGVLETFRFDDDFEDECKLWPRGGGHY</sequence>
<dbReference type="AlphaFoldDB" id="A0A2B4RM65"/>
<dbReference type="STRING" id="50429.A0A2B4RM65"/>
<evidence type="ECO:0000259" key="1">
    <source>
        <dbReference type="Pfam" id="PF00024"/>
    </source>
</evidence>
<dbReference type="InterPro" id="IPR043502">
    <property type="entry name" value="DNA/RNA_pol_sf"/>
</dbReference>
<proteinExistence type="predicted"/>
<evidence type="ECO:0000313" key="3">
    <source>
        <dbReference type="EMBL" id="PFX18701.1"/>
    </source>
</evidence>
<feature type="domain" description="Reverse transcriptase" evidence="2">
    <location>
        <begin position="287"/>
        <end position="400"/>
    </location>
</feature>
<dbReference type="InterPro" id="IPR000477">
    <property type="entry name" value="RT_dom"/>
</dbReference>
<comment type="caution">
    <text evidence="3">The sequence shown here is derived from an EMBL/GenBank/DDBJ whole genome shotgun (WGS) entry which is preliminary data.</text>
</comment>
<dbReference type="SUPFAM" id="SSF56672">
    <property type="entry name" value="DNA/RNA polymerases"/>
    <property type="match status" value="1"/>
</dbReference>
<organism evidence="3 4">
    <name type="scientific">Stylophora pistillata</name>
    <name type="common">Smooth cauliflower coral</name>
    <dbReference type="NCBI Taxonomy" id="50429"/>
    <lineage>
        <taxon>Eukaryota</taxon>
        <taxon>Metazoa</taxon>
        <taxon>Cnidaria</taxon>
        <taxon>Anthozoa</taxon>
        <taxon>Hexacorallia</taxon>
        <taxon>Scleractinia</taxon>
        <taxon>Astrocoeniina</taxon>
        <taxon>Pocilloporidae</taxon>
        <taxon>Stylophora</taxon>
    </lineage>
</organism>
<keyword evidence="4" id="KW-1185">Reference proteome</keyword>
<accession>A0A2B4RM65</accession>
<keyword evidence="3" id="KW-0548">Nucleotidyltransferase</keyword>
<gene>
    <name evidence="3" type="primary">pol</name>
    <name evidence="3" type="ORF">AWC38_SpisGene16923</name>
</gene>